<evidence type="ECO:0000313" key="6">
    <source>
        <dbReference type="EMBL" id="CDM69393.1"/>
    </source>
</evidence>
<evidence type="ECO:0000256" key="2">
    <source>
        <dbReference type="PROSITE-ProRule" id="PRU00284"/>
    </source>
</evidence>
<dbReference type="SMART" id="SM00283">
    <property type="entry name" value="MA"/>
    <property type="match status" value="1"/>
</dbReference>
<evidence type="ECO:0000313" key="7">
    <source>
        <dbReference type="Proteomes" id="UP000019426"/>
    </source>
</evidence>
<reference evidence="6 7" key="1">
    <citation type="submission" date="2013-11" db="EMBL/GenBank/DDBJ databases">
        <title>Complete genome sequence of Clostridum sp. M2/40.</title>
        <authorList>
            <person name="Wibberg D."/>
            <person name="Puehler A."/>
            <person name="Schlueter A."/>
        </authorList>
    </citation>
    <scope>NUCLEOTIDE SEQUENCE [LARGE SCALE GENOMIC DNA]</scope>
    <source>
        <strain evidence="7">M2/40</strain>
    </source>
</reference>
<accession>W6RY81</accession>
<feature type="transmembrane region" description="Helical" evidence="4">
    <location>
        <begin position="77"/>
        <end position="105"/>
    </location>
</feature>
<dbReference type="RefSeq" id="WP_044039160.1">
    <property type="nucleotide sequence ID" value="NZ_HG917868.1"/>
</dbReference>
<dbReference type="PROSITE" id="PS50111">
    <property type="entry name" value="CHEMOTAXIS_TRANSDUC_2"/>
    <property type="match status" value="1"/>
</dbReference>
<evidence type="ECO:0000259" key="5">
    <source>
        <dbReference type="PROSITE" id="PS50111"/>
    </source>
</evidence>
<name>W6RY81_9CLOT</name>
<keyword evidence="7" id="KW-1185">Reference proteome</keyword>
<gene>
    <name evidence="6" type="ORF">CM240_2250</name>
</gene>
<dbReference type="InterPro" id="IPR004089">
    <property type="entry name" value="MCPsignal_dom"/>
</dbReference>
<dbReference type="SUPFAM" id="SSF58104">
    <property type="entry name" value="Methyl-accepting chemotaxis protein (MCP) signaling domain"/>
    <property type="match status" value="1"/>
</dbReference>
<keyword evidence="4" id="KW-1133">Transmembrane helix</keyword>
<dbReference type="HOGENOM" id="CLU_000445_107_18_9"/>
<keyword evidence="1 2" id="KW-0807">Transducer</keyword>
<sequence>MNTEEKEIRLYVIANTNLVRIVKVTTPILIFALIMGATTGSLNMMQALIYTILVVSTFIWSYLLLKKDSKSKIIRIVVFVVYIITWIGTYFVGSEVNFAFIFPFLSSYVLYGRKNEFRIFGLVIISINIIKMIIDINKLGFHNIEIITYIVIIITTILFVYGSYNNASAVNFFSNTNQEFLDNINEAKLKQDQLIDEVMNINNTIDTNMEEVLDIVNNISKESAMLTVALDDITKGAERNSDDIKTQVKYSNNIKEKIESTEIMTSEMSEISIKTNSILIESKEIVKELGSQAFVVDATNEEVKEIMKELNKRSDDIFHITNVINNIVKQTNLLALNASIEAARAGESGKGFSVVADEIRKLAEQSSDSIENIISITNDLREKLDTSIKSVEKLSEANNIQNQLVHRTTKIFDVIGENTEYVLSKVNGVDEEVKEIAAASEVIVNSINNISVVAEETMAITEECSSISNNFKEKAEIAFKLTEELKETTESVKNLY</sequence>
<evidence type="ECO:0000256" key="3">
    <source>
        <dbReference type="SAM" id="Coils"/>
    </source>
</evidence>
<dbReference type="PANTHER" id="PTHR32089">
    <property type="entry name" value="METHYL-ACCEPTING CHEMOTAXIS PROTEIN MCPB"/>
    <property type="match status" value="1"/>
</dbReference>
<organism evidence="6 7">
    <name type="scientific">Clostridium bornimense</name>
    <dbReference type="NCBI Taxonomy" id="1216932"/>
    <lineage>
        <taxon>Bacteria</taxon>
        <taxon>Bacillati</taxon>
        <taxon>Bacillota</taxon>
        <taxon>Clostridia</taxon>
        <taxon>Eubacteriales</taxon>
        <taxon>Clostridiaceae</taxon>
        <taxon>Clostridium</taxon>
    </lineage>
</organism>
<proteinExistence type="predicted"/>
<dbReference type="GO" id="GO:0016020">
    <property type="term" value="C:membrane"/>
    <property type="evidence" value="ECO:0007669"/>
    <property type="project" value="InterPro"/>
</dbReference>
<dbReference type="eggNOG" id="COG0840">
    <property type="taxonomic scope" value="Bacteria"/>
</dbReference>
<dbReference type="Proteomes" id="UP000019426">
    <property type="component" value="Chromosome M2/40_rep1"/>
</dbReference>
<dbReference type="EMBL" id="HG917868">
    <property type="protein sequence ID" value="CDM69393.1"/>
    <property type="molecule type" value="Genomic_DNA"/>
</dbReference>
<dbReference type="PATRIC" id="fig|1216932.3.peg.2233"/>
<dbReference type="GO" id="GO:0007165">
    <property type="term" value="P:signal transduction"/>
    <property type="evidence" value="ECO:0007669"/>
    <property type="project" value="UniProtKB-KW"/>
</dbReference>
<evidence type="ECO:0000256" key="1">
    <source>
        <dbReference type="ARBA" id="ARBA00023224"/>
    </source>
</evidence>
<dbReference type="OrthoDB" id="9816519at2"/>
<dbReference type="KEGG" id="clt:CM240_2250"/>
<keyword evidence="4" id="KW-0472">Membrane</keyword>
<dbReference type="PANTHER" id="PTHR32089:SF112">
    <property type="entry name" value="LYSOZYME-LIKE PROTEIN-RELATED"/>
    <property type="match status" value="1"/>
</dbReference>
<feature type="coiled-coil region" evidence="3">
    <location>
        <begin position="177"/>
        <end position="204"/>
    </location>
</feature>
<protein>
    <submittedName>
        <fullName evidence="6">Methyl-accepting chemotaxis protein</fullName>
    </submittedName>
</protein>
<dbReference type="STRING" id="1216932.CM240_2250"/>
<keyword evidence="4" id="KW-0812">Transmembrane</keyword>
<feature type="domain" description="Methyl-accepting transducer" evidence="5">
    <location>
        <begin position="215"/>
        <end position="451"/>
    </location>
</feature>
<evidence type="ECO:0000256" key="4">
    <source>
        <dbReference type="SAM" id="Phobius"/>
    </source>
</evidence>
<dbReference type="Gene3D" id="1.10.287.950">
    <property type="entry name" value="Methyl-accepting chemotaxis protein"/>
    <property type="match status" value="1"/>
</dbReference>
<feature type="transmembrane region" description="Helical" evidence="4">
    <location>
        <begin position="47"/>
        <end position="65"/>
    </location>
</feature>
<feature type="transmembrane region" description="Helical" evidence="4">
    <location>
        <begin position="117"/>
        <end position="134"/>
    </location>
</feature>
<keyword evidence="3" id="KW-0175">Coiled coil</keyword>
<feature type="transmembrane region" description="Helical" evidence="4">
    <location>
        <begin position="146"/>
        <end position="164"/>
    </location>
</feature>
<dbReference type="AlphaFoldDB" id="W6RY81"/>
<feature type="transmembrane region" description="Helical" evidence="4">
    <location>
        <begin position="21"/>
        <end position="41"/>
    </location>
</feature>
<dbReference type="Pfam" id="PF00015">
    <property type="entry name" value="MCPsignal"/>
    <property type="match status" value="1"/>
</dbReference>